<proteinExistence type="predicted"/>
<organism evidence="1 2">
    <name type="scientific">Segetibacter aerophilus</name>
    <dbReference type="NCBI Taxonomy" id="670293"/>
    <lineage>
        <taxon>Bacteria</taxon>
        <taxon>Pseudomonadati</taxon>
        <taxon>Bacteroidota</taxon>
        <taxon>Chitinophagia</taxon>
        <taxon>Chitinophagales</taxon>
        <taxon>Chitinophagaceae</taxon>
        <taxon>Segetibacter</taxon>
    </lineage>
</organism>
<dbReference type="EMBL" id="BJYT01000002">
    <property type="protein sequence ID" value="GEO08267.1"/>
    <property type="molecule type" value="Genomic_DNA"/>
</dbReference>
<name>A0A512B8X0_9BACT</name>
<dbReference type="Proteomes" id="UP000321513">
    <property type="component" value="Unassembled WGS sequence"/>
</dbReference>
<dbReference type="AlphaFoldDB" id="A0A512B8X0"/>
<keyword evidence="2" id="KW-1185">Reference proteome</keyword>
<evidence type="ECO:0000313" key="1">
    <source>
        <dbReference type="EMBL" id="GEO08267.1"/>
    </source>
</evidence>
<sequence length="59" mass="6498">MNGELNARTDELQNLAPSLSVLTSYLKLFYTFDSIIDLLSGHSILSLDPRKGSDKRGDA</sequence>
<evidence type="ECO:0000313" key="2">
    <source>
        <dbReference type="Proteomes" id="UP000321513"/>
    </source>
</evidence>
<reference evidence="1 2" key="1">
    <citation type="submission" date="2019-07" db="EMBL/GenBank/DDBJ databases">
        <title>Whole genome shotgun sequence of Segetibacter aerophilus NBRC 106135.</title>
        <authorList>
            <person name="Hosoyama A."/>
            <person name="Uohara A."/>
            <person name="Ohji S."/>
            <person name="Ichikawa N."/>
        </authorList>
    </citation>
    <scope>NUCLEOTIDE SEQUENCE [LARGE SCALE GENOMIC DNA]</scope>
    <source>
        <strain evidence="1 2">NBRC 106135</strain>
    </source>
</reference>
<accession>A0A512B8X0</accession>
<protein>
    <submittedName>
        <fullName evidence="1">Uncharacterized protein</fullName>
    </submittedName>
</protein>
<comment type="caution">
    <text evidence="1">The sequence shown here is derived from an EMBL/GenBank/DDBJ whole genome shotgun (WGS) entry which is preliminary data.</text>
</comment>
<gene>
    <name evidence="1" type="ORF">SAE01_07630</name>
</gene>